<proteinExistence type="predicted"/>
<dbReference type="Proteomes" id="UP001347796">
    <property type="component" value="Unassembled WGS sequence"/>
</dbReference>
<name>A0AAN8KD22_PATCE</name>
<gene>
    <name evidence="2" type="ORF">SNE40_000069</name>
</gene>
<dbReference type="Gene3D" id="3.30.420.10">
    <property type="entry name" value="Ribonuclease H-like superfamily/Ribonuclease H"/>
    <property type="match status" value="1"/>
</dbReference>
<dbReference type="InterPro" id="IPR040676">
    <property type="entry name" value="DUF5641"/>
</dbReference>
<dbReference type="EMBL" id="JAZGQO010000001">
    <property type="protein sequence ID" value="KAK6194435.1"/>
    <property type="molecule type" value="Genomic_DNA"/>
</dbReference>
<dbReference type="SUPFAM" id="SSF53098">
    <property type="entry name" value="Ribonuclease H-like"/>
    <property type="match status" value="1"/>
</dbReference>
<dbReference type="PANTHER" id="PTHR47331">
    <property type="entry name" value="PHD-TYPE DOMAIN-CONTAINING PROTEIN"/>
    <property type="match status" value="1"/>
</dbReference>
<dbReference type="GO" id="GO:0015074">
    <property type="term" value="P:DNA integration"/>
    <property type="evidence" value="ECO:0007669"/>
    <property type="project" value="InterPro"/>
</dbReference>
<comment type="caution">
    <text evidence="2">The sequence shown here is derived from an EMBL/GenBank/DDBJ whole genome shotgun (WGS) entry which is preliminary data.</text>
</comment>
<dbReference type="InterPro" id="IPR036397">
    <property type="entry name" value="RNaseH_sf"/>
</dbReference>
<sequence length="324" mass="37276">MSDLPKDRVTAGEPPFTRTGVDYFGPFLVKRGRSEVKRYGCLFTCLTTRSIHIEVSHTLDTDSFLNALQRFIARRGEPREIRSDNGTNFVGGQAELSKSIKLWNSDKIHNFMLKKEIKWIFNTPAASHMGGVWERQIRTVRTVLKGLLNQQPLDDEGLTTLMCIVEGIVNSRPITKLSDDPRDSEPLTPNHLLLLRSGPTIPSGIFVKQDLYQRRWRQVQYLADIFWHRWLREYLPALQARQKWFVPKRNLEEGDLVLIKDDKTPRYQWPLGLIVNTYPGKDGFVRSVKVKTQIGVFDRPVDKICFLEGQVTSSHVDDTSVDPQ</sequence>
<feature type="domain" description="Integrase catalytic" evidence="1">
    <location>
        <begin position="11"/>
        <end position="197"/>
    </location>
</feature>
<dbReference type="PANTHER" id="PTHR47331:SF1">
    <property type="entry name" value="GAG-LIKE PROTEIN"/>
    <property type="match status" value="1"/>
</dbReference>
<dbReference type="GO" id="GO:0003676">
    <property type="term" value="F:nucleic acid binding"/>
    <property type="evidence" value="ECO:0007669"/>
    <property type="project" value="InterPro"/>
</dbReference>
<evidence type="ECO:0000313" key="2">
    <source>
        <dbReference type="EMBL" id="KAK6194435.1"/>
    </source>
</evidence>
<organism evidence="2 3">
    <name type="scientific">Patella caerulea</name>
    <name type="common">Rayed Mediterranean limpet</name>
    <dbReference type="NCBI Taxonomy" id="87958"/>
    <lineage>
        <taxon>Eukaryota</taxon>
        <taxon>Metazoa</taxon>
        <taxon>Spiralia</taxon>
        <taxon>Lophotrochozoa</taxon>
        <taxon>Mollusca</taxon>
        <taxon>Gastropoda</taxon>
        <taxon>Patellogastropoda</taxon>
        <taxon>Patelloidea</taxon>
        <taxon>Patellidae</taxon>
        <taxon>Patella</taxon>
    </lineage>
</organism>
<evidence type="ECO:0000259" key="1">
    <source>
        <dbReference type="PROSITE" id="PS50994"/>
    </source>
</evidence>
<keyword evidence="3" id="KW-1185">Reference proteome</keyword>
<reference evidence="2 3" key="1">
    <citation type="submission" date="2024-01" db="EMBL/GenBank/DDBJ databases">
        <title>The genome of the rayed Mediterranean limpet Patella caerulea (Linnaeus, 1758).</title>
        <authorList>
            <person name="Anh-Thu Weber A."/>
            <person name="Halstead-Nussloch G."/>
        </authorList>
    </citation>
    <scope>NUCLEOTIDE SEQUENCE [LARGE SCALE GENOMIC DNA]</scope>
    <source>
        <strain evidence="2">AATW-2023a</strain>
        <tissue evidence="2">Whole specimen</tissue>
    </source>
</reference>
<evidence type="ECO:0000313" key="3">
    <source>
        <dbReference type="Proteomes" id="UP001347796"/>
    </source>
</evidence>
<dbReference type="Pfam" id="PF18701">
    <property type="entry name" value="DUF5641"/>
    <property type="match status" value="1"/>
</dbReference>
<protein>
    <recommendedName>
        <fullName evidence="1">Integrase catalytic domain-containing protein</fullName>
    </recommendedName>
</protein>
<accession>A0AAN8KD22</accession>
<dbReference type="InterPro" id="IPR001584">
    <property type="entry name" value="Integrase_cat-core"/>
</dbReference>
<dbReference type="PROSITE" id="PS50994">
    <property type="entry name" value="INTEGRASE"/>
    <property type="match status" value="1"/>
</dbReference>
<dbReference type="AlphaFoldDB" id="A0AAN8KD22"/>
<dbReference type="InterPro" id="IPR012337">
    <property type="entry name" value="RNaseH-like_sf"/>
</dbReference>